<protein>
    <submittedName>
        <fullName evidence="1">Uncharacterized protein</fullName>
    </submittedName>
</protein>
<sequence>MIKLQPLEKRRPWDLIRSLELVVYREWREYVHPGGNIFVDVPPVTSLSLHLPSRDTAFPDFDEEDQAVESLHIPESLLTRLKTLELGCDWDGSLVLSILNSCTNVEVLTLDFQMTCMDYLDTEVHRQAKEVGLALPNVRILRLRHLDPGSVEFLSLIKTPSLVELDISFKTYEKDPTAYMYRYPPDSSFSSFFLDFLEKSRIPEGLRRLRIHSAIMSNEELQNAFACITSLTHLTLDDVDFKPDLLDTLGRNPEDYIYLPNLETLELLHLEADFPVKNLYEFVKSRLVLPWTPDLEIPVRQIKKLRISQRKPDTVATFKNTYEAWLFDAVYHMDASMEFV</sequence>
<reference evidence="1 2" key="1">
    <citation type="submission" date="2019-01" db="EMBL/GenBank/DDBJ databases">
        <title>Draft genome sequence of Psathyrella aberdarensis IHI B618.</title>
        <authorList>
            <person name="Buettner E."/>
            <person name="Kellner H."/>
        </authorList>
    </citation>
    <scope>NUCLEOTIDE SEQUENCE [LARGE SCALE GENOMIC DNA]</scope>
    <source>
        <strain evidence="1 2">IHI B618</strain>
    </source>
</reference>
<dbReference type="SUPFAM" id="SSF52047">
    <property type="entry name" value="RNI-like"/>
    <property type="match status" value="1"/>
</dbReference>
<comment type="caution">
    <text evidence="1">The sequence shown here is derived from an EMBL/GenBank/DDBJ whole genome shotgun (WGS) entry which is preliminary data.</text>
</comment>
<evidence type="ECO:0000313" key="2">
    <source>
        <dbReference type="Proteomes" id="UP000290288"/>
    </source>
</evidence>
<proteinExistence type="predicted"/>
<dbReference type="Gene3D" id="3.80.10.10">
    <property type="entry name" value="Ribonuclease Inhibitor"/>
    <property type="match status" value="1"/>
</dbReference>
<dbReference type="EMBL" id="SDEE01000510">
    <property type="protein sequence ID" value="RXW15784.1"/>
    <property type="molecule type" value="Genomic_DNA"/>
</dbReference>
<dbReference type="InterPro" id="IPR032675">
    <property type="entry name" value="LRR_dom_sf"/>
</dbReference>
<organism evidence="1 2">
    <name type="scientific">Candolleomyces aberdarensis</name>
    <dbReference type="NCBI Taxonomy" id="2316362"/>
    <lineage>
        <taxon>Eukaryota</taxon>
        <taxon>Fungi</taxon>
        <taxon>Dikarya</taxon>
        <taxon>Basidiomycota</taxon>
        <taxon>Agaricomycotina</taxon>
        <taxon>Agaricomycetes</taxon>
        <taxon>Agaricomycetidae</taxon>
        <taxon>Agaricales</taxon>
        <taxon>Agaricineae</taxon>
        <taxon>Psathyrellaceae</taxon>
        <taxon>Candolleomyces</taxon>
    </lineage>
</organism>
<dbReference type="Proteomes" id="UP000290288">
    <property type="component" value="Unassembled WGS sequence"/>
</dbReference>
<gene>
    <name evidence="1" type="ORF">EST38_g10068</name>
</gene>
<dbReference type="OrthoDB" id="3365698at2759"/>
<name>A0A4Q2DB60_9AGAR</name>
<evidence type="ECO:0000313" key="1">
    <source>
        <dbReference type="EMBL" id="RXW15784.1"/>
    </source>
</evidence>
<dbReference type="AlphaFoldDB" id="A0A4Q2DB60"/>
<accession>A0A4Q2DB60</accession>
<keyword evidence="2" id="KW-1185">Reference proteome</keyword>